<dbReference type="AlphaFoldDB" id="A0A0S2F5F5"/>
<organism evidence="1 2">
    <name type="scientific">Lysobacter antibioticus</name>
    <dbReference type="NCBI Taxonomy" id="84531"/>
    <lineage>
        <taxon>Bacteria</taxon>
        <taxon>Pseudomonadati</taxon>
        <taxon>Pseudomonadota</taxon>
        <taxon>Gammaproteobacteria</taxon>
        <taxon>Lysobacterales</taxon>
        <taxon>Lysobacteraceae</taxon>
        <taxon>Lysobacter</taxon>
    </lineage>
</organism>
<keyword evidence="2" id="KW-1185">Reference proteome</keyword>
<evidence type="ECO:0000313" key="2">
    <source>
        <dbReference type="Proteomes" id="UP000060787"/>
    </source>
</evidence>
<sequence>MRHGSVGSWGAPSFACLRRQVASAAMLQALERVLTGVVDAAGI</sequence>
<dbReference type="Proteomes" id="UP000060787">
    <property type="component" value="Chromosome"/>
</dbReference>
<name>A0A0S2F5F5_LYSAN</name>
<dbReference type="KEGG" id="lab:LA76x_0613"/>
<dbReference type="STRING" id="84531.LA76x_0613"/>
<gene>
    <name evidence="1" type="ORF">LA76x_0613</name>
</gene>
<accession>A0A0S2F5F5</accession>
<proteinExistence type="predicted"/>
<evidence type="ECO:0000313" key="1">
    <source>
        <dbReference type="EMBL" id="ALN78774.1"/>
    </source>
</evidence>
<protein>
    <submittedName>
        <fullName evidence="1">Uncharacterized protein</fullName>
    </submittedName>
</protein>
<dbReference type="EMBL" id="CP011129">
    <property type="protein sequence ID" value="ALN78774.1"/>
    <property type="molecule type" value="Genomic_DNA"/>
</dbReference>
<reference evidence="1 2" key="1">
    <citation type="journal article" date="2015" name="BMC Genomics">
        <title>Comparative genomics and metabolic profiling of the genus Lysobacter.</title>
        <authorList>
            <person name="de Bruijn I."/>
            <person name="Cheng X."/>
            <person name="de Jager V."/>
            <person name="Exposito R.G."/>
            <person name="Watrous J."/>
            <person name="Patel N."/>
            <person name="Postma J."/>
            <person name="Dorrestein P.C."/>
            <person name="Kobayashi D."/>
            <person name="Raaijmakers J.M."/>
        </authorList>
    </citation>
    <scope>NUCLEOTIDE SEQUENCE [LARGE SCALE GENOMIC DNA]</scope>
    <source>
        <strain evidence="1 2">76</strain>
    </source>
</reference>